<sequence length="47" mass="5641">MQSVKVESDENKVRQKASSSLYQTVWRWHFYAGIIFAPFLFILYKLN</sequence>
<comment type="caution">
    <text evidence="2">The sequence shown here is derived from an EMBL/GenBank/DDBJ whole genome shotgun (WGS) entry which is preliminary data.</text>
</comment>
<evidence type="ECO:0000313" key="2">
    <source>
        <dbReference type="EMBL" id="MFB9760298.1"/>
    </source>
</evidence>
<proteinExistence type="predicted"/>
<dbReference type="RefSeq" id="WP_379950618.1">
    <property type="nucleotide sequence ID" value="NZ_JBHMAF010000120.1"/>
</dbReference>
<keyword evidence="1" id="KW-0472">Membrane</keyword>
<evidence type="ECO:0000256" key="1">
    <source>
        <dbReference type="SAM" id="Phobius"/>
    </source>
</evidence>
<keyword evidence="1" id="KW-0812">Transmembrane</keyword>
<evidence type="ECO:0000313" key="3">
    <source>
        <dbReference type="Proteomes" id="UP001589609"/>
    </source>
</evidence>
<organism evidence="2 3">
    <name type="scientific">Ectobacillus funiculus</name>
    <dbReference type="NCBI Taxonomy" id="137993"/>
    <lineage>
        <taxon>Bacteria</taxon>
        <taxon>Bacillati</taxon>
        <taxon>Bacillota</taxon>
        <taxon>Bacilli</taxon>
        <taxon>Bacillales</taxon>
        <taxon>Bacillaceae</taxon>
        <taxon>Ectobacillus</taxon>
    </lineage>
</organism>
<keyword evidence="3" id="KW-1185">Reference proteome</keyword>
<name>A0ABV5WJB3_9BACI</name>
<gene>
    <name evidence="2" type="ORF">ACFFMS_18225</name>
</gene>
<dbReference type="EMBL" id="JBHMAF010000120">
    <property type="protein sequence ID" value="MFB9760298.1"/>
    <property type="molecule type" value="Genomic_DNA"/>
</dbReference>
<feature type="transmembrane region" description="Helical" evidence="1">
    <location>
        <begin position="28"/>
        <end position="46"/>
    </location>
</feature>
<protein>
    <submittedName>
        <fullName evidence="2">Uncharacterized protein</fullName>
    </submittedName>
</protein>
<reference evidence="2 3" key="1">
    <citation type="submission" date="2024-09" db="EMBL/GenBank/DDBJ databases">
        <authorList>
            <person name="Sun Q."/>
            <person name="Mori K."/>
        </authorList>
    </citation>
    <scope>NUCLEOTIDE SEQUENCE [LARGE SCALE GENOMIC DNA]</scope>
    <source>
        <strain evidence="2 3">JCM 11201</strain>
    </source>
</reference>
<keyword evidence="1" id="KW-1133">Transmembrane helix</keyword>
<accession>A0ABV5WJB3</accession>
<dbReference type="Proteomes" id="UP001589609">
    <property type="component" value="Unassembled WGS sequence"/>
</dbReference>